<organism evidence="2 3">
    <name type="scientific">Neorhodopirellula pilleata</name>
    <dbReference type="NCBI Taxonomy" id="2714738"/>
    <lineage>
        <taxon>Bacteria</taxon>
        <taxon>Pseudomonadati</taxon>
        <taxon>Planctomycetota</taxon>
        <taxon>Planctomycetia</taxon>
        <taxon>Pirellulales</taxon>
        <taxon>Pirellulaceae</taxon>
        <taxon>Neorhodopirellula</taxon>
    </lineage>
</organism>
<dbReference type="EMBL" id="SJPM01000015">
    <property type="protein sequence ID" value="TWT91432.1"/>
    <property type="molecule type" value="Genomic_DNA"/>
</dbReference>
<protein>
    <submittedName>
        <fullName evidence="2">Uncharacterized protein</fullName>
    </submittedName>
</protein>
<dbReference type="OrthoDB" id="303316at2"/>
<sequence length="82" mass="9232">MSQTSESVAEPSDADKLRELAAALRDVPVMFGSLKETADRLERFEKFAETVANVLYELGVRDDGHGELVAILRNARELRDRR</sequence>
<comment type="caution">
    <text evidence="2">The sequence shown here is derived from an EMBL/GenBank/DDBJ whole genome shotgun (WGS) entry which is preliminary data.</text>
</comment>
<gene>
    <name evidence="1" type="ORF">Pla100_52330</name>
    <name evidence="2" type="ORF">Pla100_52820</name>
</gene>
<proteinExistence type="predicted"/>
<dbReference type="RefSeq" id="WP_146581273.1">
    <property type="nucleotide sequence ID" value="NZ_SJPM01000015.1"/>
</dbReference>
<accession>A0A5C5ZV66</accession>
<evidence type="ECO:0000313" key="1">
    <source>
        <dbReference type="EMBL" id="TWT91383.1"/>
    </source>
</evidence>
<evidence type="ECO:0000313" key="3">
    <source>
        <dbReference type="Proteomes" id="UP000316213"/>
    </source>
</evidence>
<reference evidence="2 3" key="1">
    <citation type="submission" date="2019-02" db="EMBL/GenBank/DDBJ databases">
        <title>Deep-cultivation of Planctomycetes and their phenomic and genomic characterization uncovers novel biology.</title>
        <authorList>
            <person name="Wiegand S."/>
            <person name="Jogler M."/>
            <person name="Boedeker C."/>
            <person name="Pinto D."/>
            <person name="Vollmers J."/>
            <person name="Rivas-Marin E."/>
            <person name="Kohn T."/>
            <person name="Peeters S.H."/>
            <person name="Heuer A."/>
            <person name="Rast P."/>
            <person name="Oberbeckmann S."/>
            <person name="Bunk B."/>
            <person name="Jeske O."/>
            <person name="Meyerdierks A."/>
            <person name="Storesund J.E."/>
            <person name="Kallscheuer N."/>
            <person name="Luecker S."/>
            <person name="Lage O.M."/>
            <person name="Pohl T."/>
            <person name="Merkel B.J."/>
            <person name="Hornburger P."/>
            <person name="Mueller R.-W."/>
            <person name="Bruemmer F."/>
            <person name="Labrenz M."/>
            <person name="Spormann A.M."/>
            <person name="Op Den Camp H."/>
            <person name="Overmann J."/>
            <person name="Amann R."/>
            <person name="Jetten M.S.M."/>
            <person name="Mascher T."/>
            <person name="Medema M.H."/>
            <person name="Devos D.P."/>
            <person name="Kaster A.-K."/>
            <person name="Ovreas L."/>
            <person name="Rohde M."/>
            <person name="Galperin M.Y."/>
            <person name="Jogler C."/>
        </authorList>
    </citation>
    <scope>NUCLEOTIDE SEQUENCE [LARGE SCALE GENOMIC DNA]</scope>
    <source>
        <strain evidence="2 3">Pla100</strain>
    </source>
</reference>
<keyword evidence="3" id="KW-1185">Reference proteome</keyword>
<dbReference type="EMBL" id="SJPM01000015">
    <property type="protein sequence ID" value="TWT91383.1"/>
    <property type="molecule type" value="Genomic_DNA"/>
</dbReference>
<dbReference type="Proteomes" id="UP000316213">
    <property type="component" value="Unassembled WGS sequence"/>
</dbReference>
<dbReference type="AlphaFoldDB" id="A0A5C5ZV66"/>
<evidence type="ECO:0000313" key="2">
    <source>
        <dbReference type="EMBL" id="TWT91432.1"/>
    </source>
</evidence>
<name>A0A5C5ZV66_9BACT</name>